<dbReference type="GO" id="GO:0000086">
    <property type="term" value="P:G2/M transition of mitotic cell cycle"/>
    <property type="evidence" value="ECO:0007669"/>
    <property type="project" value="TreeGrafter"/>
</dbReference>
<dbReference type="WBParaSite" id="HPLM_0001636201-mRNA-1">
    <property type="protein sequence ID" value="HPLM_0001636201-mRNA-1"/>
    <property type="gene ID" value="HPLM_0001636201"/>
</dbReference>
<keyword evidence="4" id="KW-0597">Phosphoprotein</keyword>
<dbReference type="STRING" id="6290.A0A0N4WX45"/>
<keyword evidence="6" id="KW-0808">Transferase</keyword>
<dbReference type="InterPro" id="IPR050108">
    <property type="entry name" value="CDK"/>
</dbReference>
<dbReference type="InterPro" id="IPR017441">
    <property type="entry name" value="Protein_kinase_ATP_BS"/>
</dbReference>
<evidence type="ECO:0000256" key="14">
    <source>
        <dbReference type="ARBA" id="ARBA00048367"/>
    </source>
</evidence>
<evidence type="ECO:0000313" key="22">
    <source>
        <dbReference type="WBParaSite" id="HPLM_0001636201-mRNA-1"/>
    </source>
</evidence>
<evidence type="ECO:0000256" key="3">
    <source>
        <dbReference type="ARBA" id="ARBA00022527"/>
    </source>
</evidence>
<evidence type="ECO:0000313" key="21">
    <source>
        <dbReference type="Proteomes" id="UP000268014"/>
    </source>
</evidence>
<evidence type="ECO:0000256" key="13">
    <source>
        <dbReference type="ARBA" id="ARBA00047811"/>
    </source>
</evidence>
<name>A0A0N4WX45_HAEPC</name>
<evidence type="ECO:0000256" key="7">
    <source>
        <dbReference type="ARBA" id="ARBA00022741"/>
    </source>
</evidence>
<keyword evidence="5" id="KW-0132">Cell division</keyword>
<evidence type="ECO:0000256" key="18">
    <source>
        <dbReference type="SAM" id="MobiDB-lite"/>
    </source>
</evidence>
<comment type="catalytic activity">
    <reaction evidence="13">
        <text>L-threonyl-[protein] + ATP = O-phospho-L-threonyl-[protein] + ADP + H(+)</text>
        <dbReference type="Rhea" id="RHEA:46608"/>
        <dbReference type="Rhea" id="RHEA-COMP:11060"/>
        <dbReference type="Rhea" id="RHEA-COMP:11605"/>
        <dbReference type="ChEBI" id="CHEBI:15378"/>
        <dbReference type="ChEBI" id="CHEBI:30013"/>
        <dbReference type="ChEBI" id="CHEBI:30616"/>
        <dbReference type="ChEBI" id="CHEBI:61977"/>
        <dbReference type="ChEBI" id="CHEBI:456216"/>
        <dbReference type="EC" id="2.7.11.22"/>
    </reaction>
</comment>
<dbReference type="GO" id="GO:0004693">
    <property type="term" value="F:cyclin-dependent protein serine/threonine kinase activity"/>
    <property type="evidence" value="ECO:0007669"/>
    <property type="project" value="UniProtKB-EC"/>
</dbReference>
<dbReference type="Gene3D" id="3.30.200.20">
    <property type="entry name" value="Phosphorylase Kinase, domain 1"/>
    <property type="match status" value="1"/>
</dbReference>
<dbReference type="SMART" id="SM00220">
    <property type="entry name" value="S_TKc"/>
    <property type="match status" value="1"/>
</dbReference>
<reference evidence="20 21" key="2">
    <citation type="submission" date="2018-11" db="EMBL/GenBank/DDBJ databases">
        <authorList>
            <consortium name="Pathogen Informatics"/>
        </authorList>
    </citation>
    <scope>NUCLEOTIDE SEQUENCE [LARGE SCALE GENOMIC DNA]</scope>
    <source>
        <strain evidence="20 21">MHpl1</strain>
    </source>
</reference>
<keyword evidence="9" id="KW-0418">Kinase</keyword>
<dbReference type="FunFam" id="1.10.510.10:FF:000706">
    <property type="entry name" value="Cyclin-dependent kinase 1"/>
    <property type="match status" value="1"/>
</dbReference>
<dbReference type="Pfam" id="PF00069">
    <property type="entry name" value="Pkinase"/>
    <property type="match status" value="2"/>
</dbReference>
<feature type="region of interest" description="Disordered" evidence="18">
    <location>
        <begin position="107"/>
        <end position="131"/>
    </location>
</feature>
<evidence type="ECO:0000256" key="9">
    <source>
        <dbReference type="ARBA" id="ARBA00022777"/>
    </source>
</evidence>
<dbReference type="PANTHER" id="PTHR24056:SF334">
    <property type="entry name" value="CYCLIN-DEPENDENT KINASE 1"/>
    <property type="match status" value="1"/>
</dbReference>
<evidence type="ECO:0000256" key="2">
    <source>
        <dbReference type="ARBA" id="ARBA00006485"/>
    </source>
</evidence>
<evidence type="ECO:0000256" key="8">
    <source>
        <dbReference type="ARBA" id="ARBA00022776"/>
    </source>
</evidence>
<dbReference type="OrthoDB" id="1732493at2759"/>
<keyword evidence="3 17" id="KW-0723">Serine/threonine-protein kinase</keyword>
<dbReference type="GO" id="GO:0090068">
    <property type="term" value="P:positive regulation of cell cycle process"/>
    <property type="evidence" value="ECO:0007669"/>
    <property type="project" value="UniProtKB-ARBA"/>
</dbReference>
<dbReference type="GO" id="GO:0051301">
    <property type="term" value="P:cell division"/>
    <property type="evidence" value="ECO:0007669"/>
    <property type="project" value="UniProtKB-KW"/>
</dbReference>
<reference evidence="22" key="1">
    <citation type="submission" date="2017-02" db="UniProtKB">
        <authorList>
            <consortium name="WormBaseParasite"/>
        </authorList>
    </citation>
    <scope>IDENTIFICATION</scope>
</reference>
<dbReference type="Proteomes" id="UP000268014">
    <property type="component" value="Unassembled WGS sequence"/>
</dbReference>
<feature type="domain" description="Protein kinase" evidence="19">
    <location>
        <begin position="18"/>
        <end position="352"/>
    </location>
</feature>
<sequence length="372" mass="42635">MFLEMAKKININVNLEDYTKLDKIGEGTYGVVYKAQHKETNQLVAIKKIRLEFEDEGIPATAIREISMLQELANPNIVEFIGISLQVMCPRRVAQINSQRAAASGQTSRRATCCSEPSPITPAQDVDSDLPNGSLQESRLYLFFEFIMMDLKKYLDQIPSEEYLPKKTVQRFAFQICQAMCFMHQRRVLHRDMKPQNLLVDEKGVIKVADFGLSRSINIPVRIYTHEIVTLWYRSPEILLGAQRYAAAVDVWAIGCILAEIVLKTSLFKSDSEIDQLFQIFRLLGTPTEKQWHGVMKMPEFKTRFPKWTKNQLEEKLKPYCDATMINLIQAMLKYDPALRISMKGALNHSYFNDIDTSDIPAGNYRGEIYGS</sequence>
<dbReference type="PANTHER" id="PTHR24056">
    <property type="entry name" value="CELL DIVISION PROTEIN KINASE"/>
    <property type="match status" value="1"/>
</dbReference>
<dbReference type="PROSITE" id="PS50011">
    <property type="entry name" value="PROTEIN_KINASE_DOM"/>
    <property type="match status" value="1"/>
</dbReference>
<dbReference type="AlphaFoldDB" id="A0A0N4WX45"/>
<keyword evidence="11" id="KW-0539">Nucleus</keyword>
<keyword evidence="21" id="KW-1185">Reference proteome</keyword>
<gene>
    <name evidence="20" type="ORF">HPLM_LOCUS16354</name>
</gene>
<comment type="catalytic activity">
    <reaction evidence="15">
        <text>[DNA-directed RNA polymerase] + ATP = phospho-[DNA-directed RNA polymerase] + ADP + H(+)</text>
        <dbReference type="Rhea" id="RHEA:10216"/>
        <dbReference type="Rhea" id="RHEA-COMP:11321"/>
        <dbReference type="Rhea" id="RHEA-COMP:11322"/>
        <dbReference type="ChEBI" id="CHEBI:15378"/>
        <dbReference type="ChEBI" id="CHEBI:30616"/>
        <dbReference type="ChEBI" id="CHEBI:43176"/>
        <dbReference type="ChEBI" id="CHEBI:68546"/>
        <dbReference type="ChEBI" id="CHEBI:456216"/>
        <dbReference type="EC" id="2.7.11.23"/>
    </reaction>
</comment>
<dbReference type="InterPro" id="IPR000719">
    <property type="entry name" value="Prot_kinase_dom"/>
</dbReference>
<dbReference type="InterPro" id="IPR008271">
    <property type="entry name" value="Ser/Thr_kinase_AS"/>
</dbReference>
<evidence type="ECO:0000256" key="4">
    <source>
        <dbReference type="ARBA" id="ARBA00022553"/>
    </source>
</evidence>
<protein>
    <submittedName>
        <fullName evidence="22">Protein kinase domain-containing protein</fullName>
    </submittedName>
</protein>
<keyword evidence="10 16" id="KW-0067">ATP-binding</keyword>
<dbReference type="PROSITE" id="PS00107">
    <property type="entry name" value="PROTEIN_KINASE_ATP"/>
    <property type="match status" value="1"/>
</dbReference>
<evidence type="ECO:0000256" key="11">
    <source>
        <dbReference type="ARBA" id="ARBA00023242"/>
    </source>
</evidence>
<dbReference type="GO" id="GO:0008353">
    <property type="term" value="F:RNA polymerase II CTD heptapeptide repeat kinase activity"/>
    <property type="evidence" value="ECO:0007669"/>
    <property type="project" value="UniProtKB-EC"/>
</dbReference>
<dbReference type="PROSITE" id="PS00108">
    <property type="entry name" value="PROTEIN_KINASE_ST"/>
    <property type="match status" value="1"/>
</dbReference>
<comment type="catalytic activity">
    <reaction evidence="14">
        <text>L-seryl-[protein] + ATP = O-phospho-L-seryl-[protein] + ADP + H(+)</text>
        <dbReference type="Rhea" id="RHEA:17989"/>
        <dbReference type="Rhea" id="RHEA-COMP:9863"/>
        <dbReference type="Rhea" id="RHEA-COMP:11604"/>
        <dbReference type="ChEBI" id="CHEBI:15378"/>
        <dbReference type="ChEBI" id="CHEBI:29999"/>
        <dbReference type="ChEBI" id="CHEBI:30616"/>
        <dbReference type="ChEBI" id="CHEBI:83421"/>
        <dbReference type="ChEBI" id="CHEBI:456216"/>
        <dbReference type="EC" id="2.7.11.22"/>
    </reaction>
</comment>
<dbReference type="SUPFAM" id="SSF56112">
    <property type="entry name" value="Protein kinase-like (PK-like)"/>
    <property type="match status" value="1"/>
</dbReference>
<evidence type="ECO:0000313" key="20">
    <source>
        <dbReference type="EMBL" id="VDO59591.1"/>
    </source>
</evidence>
<evidence type="ECO:0000256" key="10">
    <source>
        <dbReference type="ARBA" id="ARBA00022840"/>
    </source>
</evidence>
<evidence type="ECO:0000256" key="1">
    <source>
        <dbReference type="ARBA" id="ARBA00004123"/>
    </source>
</evidence>
<comment type="similarity">
    <text evidence="2">Belongs to the protein kinase superfamily. CMGC Ser/Thr protein kinase family. CDC2/CDKX subfamily.</text>
</comment>
<dbReference type="FunFam" id="3.30.200.20:FF:000375">
    <property type="entry name" value="Cell division related protein kinase 2"/>
    <property type="match status" value="1"/>
</dbReference>
<evidence type="ECO:0000256" key="5">
    <source>
        <dbReference type="ARBA" id="ARBA00022618"/>
    </source>
</evidence>
<feature type="binding site" evidence="16">
    <location>
        <position position="48"/>
    </location>
    <ligand>
        <name>ATP</name>
        <dbReference type="ChEBI" id="CHEBI:30616"/>
    </ligand>
</feature>
<dbReference type="GO" id="GO:0005634">
    <property type="term" value="C:nucleus"/>
    <property type="evidence" value="ECO:0007669"/>
    <property type="project" value="UniProtKB-SubCell"/>
</dbReference>
<evidence type="ECO:0000256" key="6">
    <source>
        <dbReference type="ARBA" id="ARBA00022679"/>
    </source>
</evidence>
<evidence type="ECO:0000256" key="17">
    <source>
        <dbReference type="RuleBase" id="RU000304"/>
    </source>
</evidence>
<evidence type="ECO:0000259" key="19">
    <source>
        <dbReference type="PROSITE" id="PS50011"/>
    </source>
</evidence>
<dbReference type="GO" id="GO:0007095">
    <property type="term" value="P:mitotic G2 DNA damage checkpoint signaling"/>
    <property type="evidence" value="ECO:0007669"/>
    <property type="project" value="TreeGrafter"/>
</dbReference>
<dbReference type="EMBL" id="UZAF01019382">
    <property type="protein sequence ID" value="VDO59591.1"/>
    <property type="molecule type" value="Genomic_DNA"/>
</dbReference>
<evidence type="ECO:0000256" key="15">
    <source>
        <dbReference type="ARBA" id="ARBA00049280"/>
    </source>
</evidence>
<comment type="subcellular location">
    <subcellularLocation>
        <location evidence="1">Nucleus</location>
    </subcellularLocation>
</comment>
<evidence type="ECO:0000256" key="12">
    <source>
        <dbReference type="ARBA" id="ARBA00023306"/>
    </source>
</evidence>
<dbReference type="OMA" id="FEMSVQT"/>
<dbReference type="Gene3D" id="1.10.510.10">
    <property type="entry name" value="Transferase(Phosphotransferase) domain 1"/>
    <property type="match status" value="1"/>
</dbReference>
<dbReference type="GO" id="GO:0051446">
    <property type="term" value="P:positive regulation of meiotic cell cycle"/>
    <property type="evidence" value="ECO:0007669"/>
    <property type="project" value="UniProtKB-ARBA"/>
</dbReference>
<dbReference type="GO" id="GO:0005524">
    <property type="term" value="F:ATP binding"/>
    <property type="evidence" value="ECO:0007669"/>
    <property type="project" value="UniProtKB-UniRule"/>
</dbReference>
<dbReference type="InterPro" id="IPR011009">
    <property type="entry name" value="Kinase-like_dom_sf"/>
</dbReference>
<accession>A0A0N4WX45</accession>
<organism evidence="22">
    <name type="scientific">Haemonchus placei</name>
    <name type="common">Barber's pole worm</name>
    <dbReference type="NCBI Taxonomy" id="6290"/>
    <lineage>
        <taxon>Eukaryota</taxon>
        <taxon>Metazoa</taxon>
        <taxon>Ecdysozoa</taxon>
        <taxon>Nematoda</taxon>
        <taxon>Chromadorea</taxon>
        <taxon>Rhabditida</taxon>
        <taxon>Rhabditina</taxon>
        <taxon>Rhabditomorpha</taxon>
        <taxon>Strongyloidea</taxon>
        <taxon>Trichostrongylidae</taxon>
        <taxon>Haemonchus</taxon>
    </lineage>
</organism>
<keyword evidence="7 16" id="KW-0547">Nucleotide-binding</keyword>
<proteinExistence type="inferred from homology"/>
<keyword evidence="12" id="KW-0131">Cell cycle</keyword>
<keyword evidence="8" id="KW-0498">Mitosis</keyword>
<evidence type="ECO:0000256" key="16">
    <source>
        <dbReference type="PROSITE-ProRule" id="PRU10141"/>
    </source>
</evidence>